<protein>
    <submittedName>
        <fullName evidence="1">Uncharacterized protein</fullName>
    </submittedName>
</protein>
<accession>A0ACB7YF57</accession>
<gene>
    <name evidence="1" type="ORF">Vadar_016123</name>
</gene>
<proteinExistence type="predicted"/>
<dbReference type="EMBL" id="CM037158">
    <property type="protein sequence ID" value="KAH7851749.1"/>
    <property type="molecule type" value="Genomic_DNA"/>
</dbReference>
<sequence length="299" mass="33199">MGRVKLQIRKIENTTSRQVTFSKRRNGLIKKAYELSVLCDIEVALIMFSPSGRVSLFSGKKSPPEELTSTSEELQQQISNLQQQLQAAEEQLSIFEPDVQSFTTMEELESSEKNLMAALDRITQRQMNSIGQIYFESPKGMPSTSSFQSDLVNWLPENGVIANNQDPICGDSGHPFISMRTNSPATTVYNQLCNVADHNGEHMTNQSGDDHGMNESLKQWHNSCASNVLLSSLMPSTSFPQNDHMADQGVATMEQLHQMEDPSSCPEVLMKKVDGMPSCSEVLVETVEGMPSCSEVRVE</sequence>
<organism evidence="1 2">
    <name type="scientific">Vaccinium darrowii</name>
    <dbReference type="NCBI Taxonomy" id="229202"/>
    <lineage>
        <taxon>Eukaryota</taxon>
        <taxon>Viridiplantae</taxon>
        <taxon>Streptophyta</taxon>
        <taxon>Embryophyta</taxon>
        <taxon>Tracheophyta</taxon>
        <taxon>Spermatophyta</taxon>
        <taxon>Magnoliopsida</taxon>
        <taxon>eudicotyledons</taxon>
        <taxon>Gunneridae</taxon>
        <taxon>Pentapetalae</taxon>
        <taxon>asterids</taxon>
        <taxon>Ericales</taxon>
        <taxon>Ericaceae</taxon>
        <taxon>Vaccinioideae</taxon>
        <taxon>Vaccinieae</taxon>
        <taxon>Vaccinium</taxon>
    </lineage>
</organism>
<reference evidence="1 2" key="1">
    <citation type="journal article" date="2021" name="Hortic Res">
        <title>High-quality reference genome and annotation aids understanding of berry development for evergreen blueberry (Vaccinium darrowii).</title>
        <authorList>
            <person name="Yu J."/>
            <person name="Hulse-Kemp A.M."/>
            <person name="Babiker E."/>
            <person name="Staton M."/>
        </authorList>
    </citation>
    <scope>NUCLEOTIDE SEQUENCE [LARGE SCALE GENOMIC DNA]</scope>
    <source>
        <strain evidence="2">cv. NJ 8807/NJ 8810</strain>
        <tissue evidence="1">Young leaf</tissue>
    </source>
</reference>
<evidence type="ECO:0000313" key="2">
    <source>
        <dbReference type="Proteomes" id="UP000828048"/>
    </source>
</evidence>
<comment type="caution">
    <text evidence="1">The sequence shown here is derived from an EMBL/GenBank/DDBJ whole genome shotgun (WGS) entry which is preliminary data.</text>
</comment>
<evidence type="ECO:0000313" key="1">
    <source>
        <dbReference type="EMBL" id="KAH7851749.1"/>
    </source>
</evidence>
<dbReference type="Proteomes" id="UP000828048">
    <property type="component" value="Chromosome 8"/>
</dbReference>
<keyword evidence="2" id="KW-1185">Reference proteome</keyword>
<name>A0ACB7YF57_9ERIC</name>